<comment type="caution">
    <text evidence="1">The sequence shown here is derived from an EMBL/GenBank/DDBJ whole genome shotgun (WGS) entry which is preliminary data.</text>
</comment>
<proteinExistence type="predicted"/>
<dbReference type="InterPro" id="IPR013783">
    <property type="entry name" value="Ig-like_fold"/>
</dbReference>
<dbReference type="EMBL" id="JAAGMN010004261">
    <property type="protein sequence ID" value="NEE12871.1"/>
    <property type="molecule type" value="Genomic_DNA"/>
</dbReference>
<organism evidence="1">
    <name type="scientific">Streptomyces sp. SID7499</name>
    <dbReference type="NCBI Taxonomy" id="2706086"/>
    <lineage>
        <taxon>Bacteria</taxon>
        <taxon>Bacillati</taxon>
        <taxon>Actinomycetota</taxon>
        <taxon>Actinomycetes</taxon>
        <taxon>Kitasatosporales</taxon>
        <taxon>Streptomycetaceae</taxon>
        <taxon>Streptomyces</taxon>
    </lineage>
</organism>
<gene>
    <name evidence="1" type="ORF">G3M58_41265</name>
</gene>
<dbReference type="AlphaFoldDB" id="A0A6G3X565"/>
<name>A0A6G3X565_9ACTN</name>
<reference evidence="1" key="1">
    <citation type="submission" date="2020-01" db="EMBL/GenBank/DDBJ databases">
        <title>Insect and environment-associated Actinomycetes.</title>
        <authorList>
            <person name="Currrie C."/>
            <person name="Chevrette M."/>
            <person name="Carlson C."/>
            <person name="Stubbendieck R."/>
            <person name="Wendt-Pienkowski E."/>
        </authorList>
    </citation>
    <scope>NUCLEOTIDE SEQUENCE</scope>
    <source>
        <strain evidence="1">SID7499</strain>
    </source>
</reference>
<protein>
    <submittedName>
        <fullName evidence="1">Peptidase</fullName>
    </submittedName>
</protein>
<evidence type="ECO:0000313" key="1">
    <source>
        <dbReference type="EMBL" id="NEE12871.1"/>
    </source>
</evidence>
<accession>A0A6G3X565</accession>
<feature type="non-terminal residue" evidence="1">
    <location>
        <position position="1"/>
    </location>
</feature>
<dbReference type="GO" id="GO:0005975">
    <property type="term" value="P:carbohydrate metabolic process"/>
    <property type="evidence" value="ECO:0007669"/>
    <property type="project" value="UniProtKB-ARBA"/>
</dbReference>
<sequence>ASTTWSFRSHLEPDVYSRGLPLLFPAYDLPVDGMNTLPARSGIEVGLSVEGHAGYTPGAITEASLSYSYDGGTSWTQAPTEQRDGAWTAVLDHTGATGEQVTLKATFTDANGNAVTQTTTRAYDVR</sequence>
<dbReference type="Gene3D" id="2.60.40.10">
    <property type="entry name" value="Immunoglobulins"/>
    <property type="match status" value="1"/>
</dbReference>